<sequence length="406" mass="40827">MRTYRDVLAHPGALAFSLTGLVARLPISMAGLGIVLLVEGATGSYGTAGSVSAAYMVTNAVLAILQGRLLDRFGQGRVLAVAGTVFGAATSVLVWSVEAGWPLTTAYVAAAVAGGSLPQIGSAVRARWAHVLERPTQVQTAYALEAVFDEVVFILGPILVTVLATLVDPVLGLAVAAVAGSLGAWGFAAQRATAPPAHRQRPVEETTAALPWRTLVPLTVVSACLGVLFGAAEVTTVAFADEQGSPAWAGGLLALWALGSLLSGVVTGTVSWRRGPAYRLKVGATAMACAMAPLFLVGSLPLMGLVLLLGGAAIAPTLIASMSLVESATPRARLTEGMAMVQTGLVAGVAPGAAASGFVVDSAGASAAYLVSLGAGVLAAVAALSLPRDAAHQDEDHVEATPLPAS</sequence>
<feature type="transmembrane region" description="Helical" evidence="1">
    <location>
        <begin position="77"/>
        <end position="97"/>
    </location>
</feature>
<dbReference type="InterPro" id="IPR011701">
    <property type="entry name" value="MFS"/>
</dbReference>
<feature type="transmembrane region" description="Helical" evidence="1">
    <location>
        <begin position="247"/>
        <end position="266"/>
    </location>
</feature>
<dbReference type="Pfam" id="PF07690">
    <property type="entry name" value="MFS_1"/>
    <property type="match status" value="1"/>
</dbReference>
<evidence type="ECO:0000313" key="2">
    <source>
        <dbReference type="EMBL" id="CAB4772002.1"/>
    </source>
</evidence>
<feature type="transmembrane region" description="Helical" evidence="1">
    <location>
        <begin position="103"/>
        <end position="121"/>
    </location>
</feature>
<dbReference type="PANTHER" id="PTHR23542">
    <property type="match status" value="1"/>
</dbReference>
<keyword evidence="1" id="KW-0812">Transmembrane</keyword>
<dbReference type="Gene3D" id="1.20.1250.20">
    <property type="entry name" value="MFS general substrate transporter like domains"/>
    <property type="match status" value="2"/>
</dbReference>
<feature type="transmembrane region" description="Helical" evidence="1">
    <location>
        <begin position="170"/>
        <end position="189"/>
    </location>
</feature>
<dbReference type="SUPFAM" id="SSF103473">
    <property type="entry name" value="MFS general substrate transporter"/>
    <property type="match status" value="1"/>
</dbReference>
<feature type="transmembrane region" description="Helical" evidence="1">
    <location>
        <begin position="142"/>
        <end position="164"/>
    </location>
</feature>
<dbReference type="GO" id="GO:0022857">
    <property type="term" value="F:transmembrane transporter activity"/>
    <property type="evidence" value="ECO:0007669"/>
    <property type="project" value="InterPro"/>
</dbReference>
<organism evidence="2">
    <name type="scientific">freshwater metagenome</name>
    <dbReference type="NCBI Taxonomy" id="449393"/>
    <lineage>
        <taxon>unclassified sequences</taxon>
        <taxon>metagenomes</taxon>
        <taxon>ecological metagenomes</taxon>
    </lineage>
</organism>
<feature type="transmembrane region" description="Helical" evidence="1">
    <location>
        <begin position="210"/>
        <end position="232"/>
    </location>
</feature>
<keyword evidence="1" id="KW-1133">Transmembrane helix</keyword>
<feature type="transmembrane region" description="Helical" evidence="1">
    <location>
        <begin position="44"/>
        <end position="65"/>
    </location>
</feature>
<keyword evidence="1" id="KW-0472">Membrane</keyword>
<evidence type="ECO:0000256" key="1">
    <source>
        <dbReference type="SAM" id="Phobius"/>
    </source>
</evidence>
<dbReference type="AlphaFoldDB" id="A0A6J6VHZ0"/>
<dbReference type="InterPro" id="IPR036259">
    <property type="entry name" value="MFS_trans_sf"/>
</dbReference>
<feature type="transmembrane region" description="Helical" evidence="1">
    <location>
        <begin position="337"/>
        <end position="360"/>
    </location>
</feature>
<dbReference type="PANTHER" id="PTHR23542:SF1">
    <property type="entry name" value="MAJOR FACILITATOR SUPERFAMILY (MFS) PROFILE DOMAIN-CONTAINING PROTEIN"/>
    <property type="match status" value="1"/>
</dbReference>
<feature type="transmembrane region" description="Helical" evidence="1">
    <location>
        <begin position="302"/>
        <end position="325"/>
    </location>
</feature>
<proteinExistence type="predicted"/>
<reference evidence="2" key="1">
    <citation type="submission" date="2020-05" db="EMBL/GenBank/DDBJ databases">
        <authorList>
            <person name="Chiriac C."/>
            <person name="Salcher M."/>
            <person name="Ghai R."/>
            <person name="Kavagutti S V."/>
        </authorList>
    </citation>
    <scope>NUCLEOTIDE SEQUENCE</scope>
</reference>
<protein>
    <submittedName>
        <fullName evidence="2">Unannotated protein</fullName>
    </submittedName>
</protein>
<accession>A0A6J6VHZ0</accession>
<feature type="transmembrane region" description="Helical" evidence="1">
    <location>
        <begin position="12"/>
        <end position="38"/>
    </location>
</feature>
<feature type="transmembrane region" description="Helical" evidence="1">
    <location>
        <begin position="366"/>
        <end position="386"/>
    </location>
</feature>
<gene>
    <name evidence="2" type="ORF">UFOPK2761_03448</name>
</gene>
<name>A0A6J6VHZ0_9ZZZZ</name>
<dbReference type="EMBL" id="CAEZYQ010000051">
    <property type="protein sequence ID" value="CAB4772002.1"/>
    <property type="molecule type" value="Genomic_DNA"/>
</dbReference>